<gene>
    <name evidence="4" type="ordered locus">SGRA_2396</name>
</gene>
<dbReference type="STRING" id="984262.SGRA_2396"/>
<dbReference type="Proteomes" id="UP000007519">
    <property type="component" value="Chromosome"/>
</dbReference>
<evidence type="ECO:0000313" key="5">
    <source>
        <dbReference type="Proteomes" id="UP000007519"/>
    </source>
</evidence>
<dbReference type="Gene3D" id="3.55.50.30">
    <property type="match status" value="1"/>
</dbReference>
<reference evidence="4 5" key="1">
    <citation type="journal article" date="2012" name="Stand. Genomic Sci.">
        <title>Complete genome sequencing and analysis of Saprospira grandis str. Lewin, a predatory marine bacterium.</title>
        <authorList>
            <person name="Saw J.H."/>
            <person name="Yuryev A."/>
            <person name="Kanbe M."/>
            <person name="Hou S."/>
            <person name="Young A.G."/>
            <person name="Aizawa S."/>
            <person name="Alam M."/>
        </authorList>
    </citation>
    <scope>NUCLEOTIDE SEQUENCE [LARGE SCALE GENOMIC DNA]</scope>
    <source>
        <strain evidence="4 5">Lewin</strain>
    </source>
</reference>
<dbReference type="OrthoDB" id="645173at2"/>
<dbReference type="EMBL" id="CP002831">
    <property type="protein sequence ID" value="AFC25125.1"/>
    <property type="molecule type" value="Genomic_DNA"/>
</dbReference>
<dbReference type="RefSeq" id="WP_015692740.1">
    <property type="nucleotide sequence ID" value="NC_016940.1"/>
</dbReference>
<proteinExistence type="predicted"/>
<dbReference type="HOGENOM" id="CLU_050192_2_3_10"/>
<dbReference type="InterPro" id="IPR012373">
    <property type="entry name" value="Ferrdict_sens_TM"/>
</dbReference>
<keyword evidence="1" id="KW-0812">Transmembrane</keyword>
<evidence type="ECO:0000256" key="1">
    <source>
        <dbReference type="SAM" id="Phobius"/>
    </source>
</evidence>
<dbReference type="PIRSF" id="PIRSF018266">
    <property type="entry name" value="FecR"/>
    <property type="match status" value="1"/>
</dbReference>
<feature type="domain" description="FecR protein" evidence="2">
    <location>
        <begin position="128"/>
        <end position="219"/>
    </location>
</feature>
<dbReference type="InterPro" id="IPR006860">
    <property type="entry name" value="FecR"/>
</dbReference>
<dbReference type="PANTHER" id="PTHR30273">
    <property type="entry name" value="PERIPLASMIC SIGNAL SENSOR AND SIGMA FACTOR ACTIVATOR FECR-RELATED"/>
    <property type="match status" value="1"/>
</dbReference>
<dbReference type="eggNOG" id="COG3712">
    <property type="taxonomic scope" value="Bacteria"/>
</dbReference>
<feature type="domain" description="Protein FecR C-terminal" evidence="3">
    <location>
        <begin position="262"/>
        <end position="327"/>
    </location>
</feature>
<evidence type="ECO:0000259" key="3">
    <source>
        <dbReference type="Pfam" id="PF16344"/>
    </source>
</evidence>
<evidence type="ECO:0000313" key="4">
    <source>
        <dbReference type="EMBL" id="AFC25125.1"/>
    </source>
</evidence>
<dbReference type="PANTHER" id="PTHR30273:SF2">
    <property type="entry name" value="PROTEIN FECR"/>
    <property type="match status" value="1"/>
</dbReference>
<keyword evidence="1" id="KW-1133">Transmembrane helix</keyword>
<dbReference type="Pfam" id="PF16344">
    <property type="entry name" value="FecR_C"/>
    <property type="match status" value="1"/>
</dbReference>
<dbReference type="KEGG" id="sgn:SGRA_2396"/>
<dbReference type="AlphaFoldDB" id="H6L4V0"/>
<dbReference type="Gene3D" id="2.60.120.1440">
    <property type="match status" value="1"/>
</dbReference>
<dbReference type="GO" id="GO:0016989">
    <property type="term" value="F:sigma factor antagonist activity"/>
    <property type="evidence" value="ECO:0007669"/>
    <property type="project" value="TreeGrafter"/>
</dbReference>
<keyword evidence="1" id="KW-0472">Membrane</keyword>
<keyword evidence="5" id="KW-1185">Reference proteome</keyword>
<evidence type="ECO:0000259" key="2">
    <source>
        <dbReference type="Pfam" id="PF04773"/>
    </source>
</evidence>
<feature type="transmembrane region" description="Helical" evidence="1">
    <location>
        <begin position="88"/>
        <end position="106"/>
    </location>
</feature>
<organism evidence="4 5">
    <name type="scientific">Saprospira grandis (strain Lewin)</name>
    <dbReference type="NCBI Taxonomy" id="984262"/>
    <lineage>
        <taxon>Bacteria</taxon>
        <taxon>Pseudomonadati</taxon>
        <taxon>Bacteroidota</taxon>
        <taxon>Saprospiria</taxon>
        <taxon>Saprospirales</taxon>
        <taxon>Saprospiraceae</taxon>
        <taxon>Saprospira</taxon>
    </lineage>
</organism>
<protein>
    <submittedName>
        <fullName evidence="4">Anti-FecI sigma factor, FecR</fullName>
    </submittedName>
</protein>
<sequence>MATLYNGEDIPWSLLAKDIQNCLAKEEEEALAEWLAASEEHQALQAELGRIWSLPEADLPPSSQAEVWLELQKKLQQRRPQKTFWQRYTNLTAVAASLLLLVFVLYGTDSFNWKSEAVAELNWLELEAQDSRNLQMPDGSIIFLNKKSKLRYPDRFQDRREVELLAGEAFFEINRDLEHPFVLQIAKAGQLEVLGTSFNVRAYENESEMCLSVSTGKVRYRSPEGEEYVLEKGEAVYYNYKDKRAKLKSPINPTYWRDGLLNYKDFALADLRQDLEQKYGVHLEFEDEALGQCLFNGSFKSPKVEEILQALSFTLNLSVKKVADKTYLLSGAACTSALD</sequence>
<dbReference type="Pfam" id="PF04773">
    <property type="entry name" value="FecR"/>
    <property type="match status" value="1"/>
</dbReference>
<dbReference type="InterPro" id="IPR032508">
    <property type="entry name" value="FecR_C"/>
</dbReference>
<name>H6L4V0_SAPGL</name>
<accession>H6L4V0</accession>